<dbReference type="EMBL" id="FZNP01000004">
    <property type="protein sequence ID" value="SNR57130.1"/>
    <property type="molecule type" value="Genomic_DNA"/>
</dbReference>
<accession>A0A238XEJ3</accession>
<evidence type="ECO:0000256" key="3">
    <source>
        <dbReference type="ARBA" id="ARBA00023163"/>
    </source>
</evidence>
<proteinExistence type="predicted"/>
<evidence type="ECO:0000256" key="2">
    <source>
        <dbReference type="ARBA" id="ARBA00023125"/>
    </source>
</evidence>
<dbReference type="SMART" id="SM00895">
    <property type="entry name" value="FCD"/>
    <property type="match status" value="1"/>
</dbReference>
<reference evidence="6" key="1">
    <citation type="submission" date="2017-06" db="EMBL/GenBank/DDBJ databases">
        <authorList>
            <person name="Varghese N."/>
            <person name="Submissions S."/>
        </authorList>
    </citation>
    <scope>NUCLEOTIDE SEQUENCE [LARGE SCALE GENOMIC DNA]</scope>
    <source>
        <strain evidence="6">DSM 44485</strain>
    </source>
</reference>
<keyword evidence="1" id="KW-0805">Transcription regulation</keyword>
<keyword evidence="2" id="KW-0238">DNA-binding</keyword>
<dbReference type="Proteomes" id="UP000198420">
    <property type="component" value="Unassembled WGS sequence"/>
</dbReference>
<name>A0A238XEJ3_9ACTN</name>
<protein>
    <submittedName>
        <fullName evidence="5">Transcriptional regulator, GntR family</fullName>
    </submittedName>
</protein>
<keyword evidence="3" id="KW-0804">Transcription</keyword>
<dbReference type="PANTHER" id="PTHR43537">
    <property type="entry name" value="TRANSCRIPTIONAL REGULATOR, GNTR FAMILY"/>
    <property type="match status" value="1"/>
</dbReference>
<organism evidence="5 6">
    <name type="scientific">Actinomadura mexicana</name>
    <dbReference type="NCBI Taxonomy" id="134959"/>
    <lineage>
        <taxon>Bacteria</taxon>
        <taxon>Bacillati</taxon>
        <taxon>Actinomycetota</taxon>
        <taxon>Actinomycetes</taxon>
        <taxon>Streptosporangiales</taxon>
        <taxon>Thermomonosporaceae</taxon>
        <taxon>Actinomadura</taxon>
    </lineage>
</organism>
<dbReference type="InterPro" id="IPR036390">
    <property type="entry name" value="WH_DNA-bd_sf"/>
</dbReference>
<evidence type="ECO:0000259" key="4">
    <source>
        <dbReference type="PROSITE" id="PS50949"/>
    </source>
</evidence>
<dbReference type="SMART" id="SM00345">
    <property type="entry name" value="HTH_GNTR"/>
    <property type="match status" value="1"/>
</dbReference>
<dbReference type="GO" id="GO:0003700">
    <property type="term" value="F:DNA-binding transcription factor activity"/>
    <property type="evidence" value="ECO:0007669"/>
    <property type="project" value="InterPro"/>
</dbReference>
<dbReference type="Pfam" id="PF07729">
    <property type="entry name" value="FCD"/>
    <property type="match status" value="1"/>
</dbReference>
<dbReference type="PANTHER" id="PTHR43537:SF41">
    <property type="entry name" value="TRANSCRIPTIONAL REGULATORY PROTEIN"/>
    <property type="match status" value="1"/>
</dbReference>
<dbReference type="Gene3D" id="1.20.120.530">
    <property type="entry name" value="GntR ligand-binding domain-like"/>
    <property type="match status" value="1"/>
</dbReference>
<sequence>MTQVVGRYLREAILAGELSPGAPIRQEAVAREHGVSRLPVREALRQLESEGLVVIRPNSGARVAILDFAEYTEIYKIRERLEPLAFAESVGNLSAEQRAEVSRLADELESLTGRPDAWLDADRRFHLACYAGVPTPRLLRMIVEFWNTTQRYRRILLTTFTDQEFAVADDEHRLIADAAITGNARAGEDLIRVHIERSRLRLATHRELFDR</sequence>
<gene>
    <name evidence="5" type="ORF">SAMN06265355_104245</name>
</gene>
<dbReference type="InterPro" id="IPR036388">
    <property type="entry name" value="WH-like_DNA-bd_sf"/>
</dbReference>
<keyword evidence="6" id="KW-1185">Reference proteome</keyword>
<dbReference type="Pfam" id="PF00392">
    <property type="entry name" value="GntR"/>
    <property type="match status" value="1"/>
</dbReference>
<dbReference type="CDD" id="cd07377">
    <property type="entry name" value="WHTH_GntR"/>
    <property type="match status" value="1"/>
</dbReference>
<dbReference type="GO" id="GO:0003677">
    <property type="term" value="F:DNA binding"/>
    <property type="evidence" value="ECO:0007669"/>
    <property type="project" value="UniProtKB-KW"/>
</dbReference>
<dbReference type="Gene3D" id="1.10.10.10">
    <property type="entry name" value="Winged helix-like DNA-binding domain superfamily/Winged helix DNA-binding domain"/>
    <property type="match status" value="1"/>
</dbReference>
<feature type="domain" description="HTH gntR-type" evidence="4">
    <location>
        <begin position="1"/>
        <end position="66"/>
    </location>
</feature>
<dbReference type="SUPFAM" id="SSF46785">
    <property type="entry name" value="Winged helix' DNA-binding domain"/>
    <property type="match status" value="1"/>
</dbReference>
<dbReference type="InterPro" id="IPR011711">
    <property type="entry name" value="GntR_C"/>
</dbReference>
<dbReference type="RefSeq" id="WP_179278820.1">
    <property type="nucleotide sequence ID" value="NZ_FZNP01000004.1"/>
</dbReference>
<evidence type="ECO:0000313" key="6">
    <source>
        <dbReference type="Proteomes" id="UP000198420"/>
    </source>
</evidence>
<dbReference type="InterPro" id="IPR008920">
    <property type="entry name" value="TF_FadR/GntR_C"/>
</dbReference>
<dbReference type="PROSITE" id="PS50949">
    <property type="entry name" value="HTH_GNTR"/>
    <property type="match status" value="1"/>
</dbReference>
<evidence type="ECO:0000256" key="1">
    <source>
        <dbReference type="ARBA" id="ARBA00023015"/>
    </source>
</evidence>
<dbReference type="InterPro" id="IPR000524">
    <property type="entry name" value="Tscrpt_reg_HTH_GntR"/>
</dbReference>
<dbReference type="AlphaFoldDB" id="A0A238XEJ3"/>
<dbReference type="SUPFAM" id="SSF48008">
    <property type="entry name" value="GntR ligand-binding domain-like"/>
    <property type="match status" value="1"/>
</dbReference>
<evidence type="ECO:0000313" key="5">
    <source>
        <dbReference type="EMBL" id="SNR57130.1"/>
    </source>
</evidence>